<sequence>MNTKIILEMIHYMLKHRMKPFLSYSSNNDIWRHYKNLITLIVNMNEYSMYKFALLSNMYIYSTHEGIKFYDLRKAEYLDINYSLLKALREEIKLLKIHGAESLFSRILFLAASVNRLDTTRELVIKYVKKLGNILTIPVPPQADSARVLDHVSSSNRVGFIMGSIYTWWILKNIIDLLLDRGVHIEIILFRDHYEDYVSRDDVKRLRINGFNTDIHYIDPARIDLAKISRRYDIVLNINYLVTLYVIESLIHSEKPLERSLVNIINIFNPANTPLEEVFGLSPIIISLDELRNRI</sequence>
<gene>
    <name evidence="1" type="ordered locus">Smar_1197</name>
</gene>
<evidence type="ECO:0000313" key="2">
    <source>
        <dbReference type="Proteomes" id="UP000000254"/>
    </source>
</evidence>
<protein>
    <submittedName>
        <fullName evidence="1">Uncharacterized protein</fullName>
    </submittedName>
</protein>
<dbReference type="EMBL" id="CP000575">
    <property type="protein sequence ID" value="ABN70292.1"/>
    <property type="molecule type" value="Genomic_DNA"/>
</dbReference>
<accession>A3DNT2</accession>
<evidence type="ECO:0000313" key="1">
    <source>
        <dbReference type="EMBL" id="ABN70292.1"/>
    </source>
</evidence>
<dbReference type="AlphaFoldDB" id="A3DNT2"/>
<dbReference type="GeneID" id="4908088"/>
<proteinExistence type="predicted"/>
<dbReference type="HOGENOM" id="CLU_942050_0_0_2"/>
<reference evidence="1 2" key="2">
    <citation type="journal article" date="2009" name="Stand. Genomic Sci.">
        <title>Complete genome sequence of Staphylothermus marinus Stetter and Fiala 1986 type strain F1.</title>
        <authorList>
            <person name="Anderson I.J."/>
            <person name="Sun H."/>
            <person name="Lapidus A."/>
            <person name="Copeland A."/>
            <person name="Glavina Del Rio T."/>
            <person name="Tice H."/>
            <person name="Dalin E."/>
            <person name="Lucas S."/>
            <person name="Barry K."/>
            <person name="Land M."/>
            <person name="Richardson P."/>
            <person name="Huber H."/>
            <person name="Kyrpides N.C."/>
        </authorList>
    </citation>
    <scope>NUCLEOTIDE SEQUENCE [LARGE SCALE GENOMIC DNA]</scope>
    <source>
        <strain evidence="2">ATCC 43588 / DSM 3639 / JCM 9404 / F1</strain>
    </source>
</reference>
<dbReference type="eggNOG" id="arCOG12435">
    <property type="taxonomic scope" value="Archaea"/>
</dbReference>
<dbReference type="STRING" id="399550.Smar_1197"/>
<name>A3DNT2_STAMF</name>
<dbReference type="RefSeq" id="WP_011839483.1">
    <property type="nucleotide sequence ID" value="NC_009033.1"/>
</dbReference>
<dbReference type="KEGG" id="smr:Smar_1197"/>
<organism evidence="1 2">
    <name type="scientific">Staphylothermus marinus (strain ATCC 43588 / DSM 3639 / JCM 9404 / F1)</name>
    <dbReference type="NCBI Taxonomy" id="399550"/>
    <lineage>
        <taxon>Archaea</taxon>
        <taxon>Thermoproteota</taxon>
        <taxon>Thermoprotei</taxon>
        <taxon>Desulfurococcales</taxon>
        <taxon>Desulfurococcaceae</taxon>
        <taxon>Staphylothermus</taxon>
    </lineage>
</organism>
<reference evidence="2" key="1">
    <citation type="journal article" date="2009" name="BMC Genomics">
        <title>The complete genome sequence of Staphylothermus marinus reveals differences in sulfur metabolism among heterotrophic Crenarchaeota.</title>
        <authorList>
            <person name="Anderson I.J."/>
            <person name="Dharmarajan L."/>
            <person name="Rodriguez J."/>
            <person name="Hooper S."/>
            <person name="Porat I."/>
            <person name="Ulrich L.E."/>
            <person name="Elkins J.G."/>
            <person name="Mavromatis K."/>
            <person name="Sun H."/>
            <person name="Land M."/>
            <person name="Lapidus A."/>
            <person name="Lucas S."/>
            <person name="Barry K."/>
            <person name="Huber H."/>
            <person name="Zhulin I.B."/>
            <person name="Whitman W.B."/>
            <person name="Mukhopadhyay B."/>
            <person name="Woese C."/>
            <person name="Bristow J."/>
            <person name="Kyrpides N."/>
        </authorList>
    </citation>
    <scope>NUCLEOTIDE SEQUENCE [LARGE SCALE GENOMIC DNA]</scope>
    <source>
        <strain evidence="2">ATCC 43588 / DSM 3639 / JCM 9404 / F1</strain>
    </source>
</reference>
<dbReference type="OrthoDB" id="375124at2157"/>
<dbReference type="Proteomes" id="UP000000254">
    <property type="component" value="Chromosome"/>
</dbReference>
<keyword evidence="2" id="KW-1185">Reference proteome</keyword>